<comment type="function">
    <text evidence="6">Catalyzes the reversible transfer of the terminal phosphate group between ATP and AMP. Plays an important role in cellular energy homeostasis and in adenine nucleotide metabolism.</text>
</comment>
<dbReference type="GO" id="GO:0004017">
    <property type="term" value="F:AMP kinase activity"/>
    <property type="evidence" value="ECO:0007669"/>
    <property type="project" value="UniProtKB-UniRule"/>
</dbReference>
<feature type="binding site" evidence="6">
    <location>
        <position position="160"/>
    </location>
    <ligand>
        <name>AMP</name>
        <dbReference type="ChEBI" id="CHEBI:456215"/>
    </ligand>
</feature>
<feature type="region of interest" description="LID" evidence="6">
    <location>
        <begin position="126"/>
        <end position="163"/>
    </location>
</feature>
<evidence type="ECO:0000313" key="10">
    <source>
        <dbReference type="EMBL" id="OEF97918.1"/>
    </source>
</evidence>
<feature type="binding site" evidence="6">
    <location>
        <position position="127"/>
    </location>
    <ligand>
        <name>ATP</name>
        <dbReference type="ChEBI" id="CHEBI:30616"/>
    </ligand>
</feature>
<feature type="domain" description="Adenylate kinase active site lid" evidence="9">
    <location>
        <begin position="127"/>
        <end position="162"/>
    </location>
</feature>
<feature type="binding site" evidence="6">
    <location>
        <position position="153"/>
    </location>
    <ligand>
        <name>Zn(2+)</name>
        <dbReference type="ChEBI" id="CHEBI:29105"/>
        <note>structural</note>
    </ligand>
</feature>
<dbReference type="PANTHER" id="PTHR23359">
    <property type="entry name" value="NUCLEOTIDE KINASE"/>
    <property type="match status" value="1"/>
</dbReference>
<dbReference type="Pfam" id="PF00406">
    <property type="entry name" value="ADK"/>
    <property type="match status" value="1"/>
</dbReference>
<keyword evidence="11" id="KW-1185">Reference proteome</keyword>
<dbReference type="GO" id="GO:0005524">
    <property type="term" value="F:ATP binding"/>
    <property type="evidence" value="ECO:0007669"/>
    <property type="project" value="UniProtKB-UniRule"/>
</dbReference>
<feature type="binding site" evidence="6">
    <location>
        <begin position="136"/>
        <end position="137"/>
    </location>
    <ligand>
        <name>ATP</name>
        <dbReference type="ChEBI" id="CHEBI:30616"/>
    </ligand>
</feature>
<feature type="region of interest" description="NMP" evidence="6">
    <location>
        <begin position="30"/>
        <end position="59"/>
    </location>
</feature>
<keyword evidence="3 6" id="KW-0547">Nucleotide-binding</keyword>
<evidence type="ECO:0000256" key="5">
    <source>
        <dbReference type="ARBA" id="ARBA00022840"/>
    </source>
</evidence>
<keyword evidence="6" id="KW-0479">Metal-binding</keyword>
<dbReference type="InterPro" id="IPR033690">
    <property type="entry name" value="Adenylat_kinase_CS"/>
</dbReference>
<keyword evidence="4 6" id="KW-0418">Kinase</keyword>
<dbReference type="Gene3D" id="3.40.50.300">
    <property type="entry name" value="P-loop containing nucleotide triphosphate hydrolases"/>
    <property type="match status" value="1"/>
</dbReference>
<dbReference type="InterPro" id="IPR007862">
    <property type="entry name" value="Adenylate_kinase_lid-dom"/>
</dbReference>
<feature type="binding site" evidence="6">
    <location>
        <position position="171"/>
    </location>
    <ligand>
        <name>AMP</name>
        <dbReference type="ChEBI" id="CHEBI:456215"/>
    </ligand>
</feature>
<dbReference type="Pfam" id="PF05191">
    <property type="entry name" value="ADK_lid"/>
    <property type="match status" value="1"/>
</dbReference>
<organism evidence="10 11">
    <name type="scientific">Desulfuribacillus alkaliarsenatis</name>
    <dbReference type="NCBI Taxonomy" id="766136"/>
    <lineage>
        <taxon>Bacteria</taxon>
        <taxon>Bacillati</taxon>
        <taxon>Bacillota</taxon>
        <taxon>Desulfuribacillia</taxon>
        <taxon>Desulfuribacillales</taxon>
        <taxon>Desulfuribacillaceae</taxon>
        <taxon>Desulfuribacillus</taxon>
    </lineage>
</organism>
<evidence type="ECO:0000256" key="4">
    <source>
        <dbReference type="ARBA" id="ARBA00022777"/>
    </source>
</evidence>
<feature type="binding site" evidence="6">
    <location>
        <position position="36"/>
    </location>
    <ligand>
        <name>AMP</name>
        <dbReference type="ChEBI" id="CHEBI:456215"/>
    </ligand>
</feature>
<evidence type="ECO:0000313" key="11">
    <source>
        <dbReference type="Proteomes" id="UP000094296"/>
    </source>
</evidence>
<comment type="pathway">
    <text evidence="6">Purine metabolism; AMP biosynthesis via salvage pathway; AMP from ADP: step 1/1.</text>
</comment>
<dbReference type="NCBIfam" id="NF001381">
    <property type="entry name" value="PRK00279.1-3"/>
    <property type="match status" value="1"/>
</dbReference>
<feature type="binding site" evidence="6">
    <location>
        <position position="31"/>
    </location>
    <ligand>
        <name>AMP</name>
        <dbReference type="ChEBI" id="CHEBI:456215"/>
    </ligand>
</feature>
<feature type="binding site" evidence="6">
    <location>
        <position position="130"/>
    </location>
    <ligand>
        <name>Zn(2+)</name>
        <dbReference type="ChEBI" id="CHEBI:29105"/>
        <note>structural</note>
    </ligand>
</feature>
<gene>
    <name evidence="6" type="primary">adk</name>
    <name evidence="10" type="ORF">BHF68_12670</name>
</gene>
<keyword evidence="1 6" id="KW-0808">Transferase</keyword>
<dbReference type="GO" id="GO:0008270">
    <property type="term" value="F:zinc ion binding"/>
    <property type="evidence" value="ECO:0007669"/>
    <property type="project" value="UniProtKB-UniRule"/>
</dbReference>
<accession>A0A1E5G4A7</accession>
<dbReference type="InterPro" id="IPR027417">
    <property type="entry name" value="P-loop_NTPase"/>
</dbReference>
<dbReference type="EMBL" id="MIJE01000002">
    <property type="protein sequence ID" value="OEF97918.1"/>
    <property type="molecule type" value="Genomic_DNA"/>
</dbReference>
<evidence type="ECO:0000256" key="3">
    <source>
        <dbReference type="ARBA" id="ARBA00022741"/>
    </source>
</evidence>
<dbReference type="SUPFAM" id="SSF52540">
    <property type="entry name" value="P-loop containing nucleoside triphosphate hydrolases"/>
    <property type="match status" value="1"/>
</dbReference>
<dbReference type="GO" id="GO:0005737">
    <property type="term" value="C:cytoplasm"/>
    <property type="evidence" value="ECO:0007669"/>
    <property type="project" value="UniProtKB-SubCell"/>
</dbReference>
<dbReference type="Proteomes" id="UP000094296">
    <property type="component" value="Unassembled WGS sequence"/>
</dbReference>
<dbReference type="PRINTS" id="PR00094">
    <property type="entry name" value="ADENYLTKNASE"/>
</dbReference>
<protein>
    <recommendedName>
        <fullName evidence="6 8">Adenylate kinase</fullName>
        <shortName evidence="6">AK</shortName>
        <ecNumber evidence="6 8">2.7.4.3</ecNumber>
    </recommendedName>
    <alternativeName>
        <fullName evidence="6">ATP-AMP transphosphorylase</fullName>
    </alternativeName>
    <alternativeName>
        <fullName evidence="6">ATP:AMP phosphotransferase</fullName>
    </alternativeName>
    <alternativeName>
        <fullName evidence="6">Adenylate monophosphate kinase</fullName>
    </alternativeName>
</protein>
<dbReference type="PROSITE" id="PS00113">
    <property type="entry name" value="ADENYLATE_KINASE"/>
    <property type="match status" value="1"/>
</dbReference>
<comment type="caution">
    <text evidence="10">The sequence shown here is derived from an EMBL/GenBank/DDBJ whole genome shotgun (WGS) entry which is preliminary data.</text>
</comment>
<reference evidence="10 11" key="1">
    <citation type="submission" date="2016-09" db="EMBL/GenBank/DDBJ databases">
        <title>Draft genome sequence for the type strain of Desulfuribacillus alkaliarsenatis AHT28, an obligately anaerobic, sulfidogenic bacterium isolated from Russian soda lake sediments.</title>
        <authorList>
            <person name="Abin C.A."/>
            <person name="Hollibaugh J.T."/>
        </authorList>
    </citation>
    <scope>NUCLEOTIDE SEQUENCE [LARGE SCALE GENOMIC DNA]</scope>
    <source>
        <strain evidence="10 11">AHT28</strain>
    </source>
</reference>
<dbReference type="InterPro" id="IPR006259">
    <property type="entry name" value="Adenyl_kin_sub"/>
</dbReference>
<feature type="binding site" evidence="6">
    <location>
        <position position="199"/>
    </location>
    <ligand>
        <name>ATP</name>
        <dbReference type="ChEBI" id="CHEBI:30616"/>
    </ligand>
</feature>
<dbReference type="EC" id="2.7.4.3" evidence="6 8"/>
<dbReference type="AlphaFoldDB" id="A0A1E5G4A7"/>
<feature type="binding site" evidence="6">
    <location>
        <position position="150"/>
    </location>
    <ligand>
        <name>Zn(2+)</name>
        <dbReference type="ChEBI" id="CHEBI:29105"/>
        <note>structural</note>
    </ligand>
</feature>
<comment type="subcellular location">
    <subcellularLocation>
        <location evidence="6 8">Cytoplasm</location>
    </subcellularLocation>
</comment>
<feature type="binding site" evidence="6">
    <location>
        <begin position="85"/>
        <end position="88"/>
    </location>
    <ligand>
        <name>AMP</name>
        <dbReference type="ChEBI" id="CHEBI:456215"/>
    </ligand>
</feature>
<dbReference type="UniPathway" id="UPA00588">
    <property type="reaction ID" value="UER00649"/>
</dbReference>
<dbReference type="NCBIfam" id="TIGR01351">
    <property type="entry name" value="adk"/>
    <property type="match status" value="1"/>
</dbReference>
<feature type="binding site" evidence="6">
    <location>
        <position position="92"/>
    </location>
    <ligand>
        <name>AMP</name>
        <dbReference type="ChEBI" id="CHEBI:456215"/>
    </ligand>
</feature>
<dbReference type="FunFam" id="3.40.50.300:FF:000106">
    <property type="entry name" value="Adenylate kinase mitochondrial"/>
    <property type="match status" value="1"/>
</dbReference>
<comment type="similarity">
    <text evidence="6 7">Belongs to the adenylate kinase family.</text>
</comment>
<evidence type="ECO:0000256" key="2">
    <source>
        <dbReference type="ARBA" id="ARBA00022727"/>
    </source>
</evidence>
<evidence type="ECO:0000256" key="1">
    <source>
        <dbReference type="ARBA" id="ARBA00022679"/>
    </source>
</evidence>
<feature type="binding site" evidence="6">
    <location>
        <begin position="57"/>
        <end position="59"/>
    </location>
    <ligand>
        <name>AMP</name>
        <dbReference type="ChEBI" id="CHEBI:456215"/>
    </ligand>
</feature>
<comment type="catalytic activity">
    <reaction evidence="6 8">
        <text>AMP + ATP = 2 ADP</text>
        <dbReference type="Rhea" id="RHEA:12973"/>
        <dbReference type="ChEBI" id="CHEBI:30616"/>
        <dbReference type="ChEBI" id="CHEBI:456215"/>
        <dbReference type="ChEBI" id="CHEBI:456216"/>
        <dbReference type="EC" id="2.7.4.3"/>
    </reaction>
</comment>
<dbReference type="GO" id="GO:0044209">
    <property type="term" value="P:AMP salvage"/>
    <property type="evidence" value="ECO:0007669"/>
    <property type="project" value="UniProtKB-UniRule"/>
</dbReference>
<dbReference type="OrthoDB" id="9805030at2"/>
<keyword evidence="6" id="KW-0963">Cytoplasm</keyword>
<name>A0A1E5G4A7_9FIRM</name>
<dbReference type="NCBIfam" id="NF001380">
    <property type="entry name" value="PRK00279.1-2"/>
    <property type="match status" value="1"/>
</dbReference>
<dbReference type="NCBIfam" id="NF011100">
    <property type="entry name" value="PRK14527.1"/>
    <property type="match status" value="1"/>
</dbReference>
<dbReference type="InterPro" id="IPR000850">
    <property type="entry name" value="Adenylat/UMP-CMP_kin"/>
</dbReference>
<dbReference type="HAMAP" id="MF_00235">
    <property type="entry name" value="Adenylate_kinase_Adk"/>
    <property type="match status" value="1"/>
</dbReference>
<keyword evidence="5 6" id="KW-0067">ATP-binding</keyword>
<sequence length="217" mass="23894">MNIVLMGLPGAGKGTQAEYIVKEFNIPHISTGDMFRAAVKDQTPLGVEAKKYMDAGNLVPDEVTIGIVKERLSKPDCTNGFLLDGFPRTVPQAEALEVTLTELDKDIDHVIHIDVAKEKLLARLTGRRICKQCGATYHVVFNPPPKEGECAACAGELYQRADDNEATVGTRLEVNIAQTAPLLEFYEQRGLLRNIDGDRDISIVFKDISNILRSTQI</sequence>
<keyword evidence="2 6" id="KW-0545">Nucleotide biosynthesis</keyword>
<keyword evidence="6" id="KW-0862">Zinc</keyword>
<dbReference type="RefSeq" id="WP_069642315.1">
    <property type="nucleotide sequence ID" value="NZ_MIJE01000002.1"/>
</dbReference>
<comment type="subunit">
    <text evidence="6 8">Monomer.</text>
</comment>
<evidence type="ECO:0000256" key="7">
    <source>
        <dbReference type="RuleBase" id="RU003330"/>
    </source>
</evidence>
<evidence type="ECO:0000256" key="8">
    <source>
        <dbReference type="RuleBase" id="RU003331"/>
    </source>
</evidence>
<feature type="binding site" evidence="6">
    <location>
        <position position="133"/>
    </location>
    <ligand>
        <name>Zn(2+)</name>
        <dbReference type="ChEBI" id="CHEBI:29105"/>
        <note>structural</note>
    </ligand>
</feature>
<comment type="domain">
    <text evidence="6">Consists of three domains, a large central CORE domain and two small peripheral domains, NMPbind and LID, which undergo movements during catalysis. The LID domain closes over the site of phosphoryl transfer upon ATP binding. Assembling and dissambling the active center during each catalytic cycle provides an effective means to prevent ATP hydrolysis. Some bacteria have evolved a zinc-coordinating structure that stabilizes the LID domain.</text>
</comment>
<evidence type="ECO:0000259" key="9">
    <source>
        <dbReference type="Pfam" id="PF05191"/>
    </source>
</evidence>
<feature type="binding site" evidence="6">
    <location>
        <begin position="10"/>
        <end position="15"/>
    </location>
    <ligand>
        <name>ATP</name>
        <dbReference type="ChEBI" id="CHEBI:30616"/>
    </ligand>
</feature>
<evidence type="ECO:0000256" key="6">
    <source>
        <dbReference type="HAMAP-Rule" id="MF_00235"/>
    </source>
</evidence>
<proteinExistence type="inferred from homology"/>
<dbReference type="CDD" id="cd01428">
    <property type="entry name" value="ADK"/>
    <property type="match status" value="1"/>
</dbReference>
<dbReference type="STRING" id="766136.BHF68_12670"/>